<dbReference type="EMBL" id="SIHI01000020">
    <property type="protein sequence ID" value="TWT48216.1"/>
    <property type="molecule type" value="Genomic_DNA"/>
</dbReference>
<dbReference type="InterPro" id="IPR000253">
    <property type="entry name" value="FHA_dom"/>
</dbReference>
<dbReference type="InterPro" id="IPR008984">
    <property type="entry name" value="SMAD_FHA_dom_sf"/>
</dbReference>
<dbReference type="InterPro" id="IPR053855">
    <property type="entry name" value="DUF6931"/>
</dbReference>
<dbReference type="Proteomes" id="UP000317243">
    <property type="component" value="Unassembled WGS sequence"/>
</dbReference>
<dbReference type="Pfam" id="PF00498">
    <property type="entry name" value="FHA"/>
    <property type="match status" value="1"/>
</dbReference>
<dbReference type="SUPFAM" id="SSF49879">
    <property type="entry name" value="SMAD/FHA domain"/>
    <property type="match status" value="1"/>
</dbReference>
<dbReference type="CDD" id="cd00060">
    <property type="entry name" value="FHA"/>
    <property type="match status" value="1"/>
</dbReference>
<protein>
    <submittedName>
        <fullName evidence="2">FHA domain protein</fullName>
    </submittedName>
</protein>
<dbReference type="SMART" id="SM00240">
    <property type="entry name" value="FHA"/>
    <property type="match status" value="1"/>
</dbReference>
<name>A0A5C5WBD1_9PLAN</name>
<reference evidence="2 3" key="1">
    <citation type="submission" date="2019-02" db="EMBL/GenBank/DDBJ databases">
        <title>Deep-cultivation of Planctomycetes and their phenomic and genomic characterization uncovers novel biology.</title>
        <authorList>
            <person name="Wiegand S."/>
            <person name="Jogler M."/>
            <person name="Boedeker C."/>
            <person name="Pinto D."/>
            <person name="Vollmers J."/>
            <person name="Rivas-Marin E."/>
            <person name="Kohn T."/>
            <person name="Peeters S.H."/>
            <person name="Heuer A."/>
            <person name="Rast P."/>
            <person name="Oberbeckmann S."/>
            <person name="Bunk B."/>
            <person name="Jeske O."/>
            <person name="Meyerdierks A."/>
            <person name="Storesund J.E."/>
            <person name="Kallscheuer N."/>
            <person name="Luecker S."/>
            <person name="Lage O.M."/>
            <person name="Pohl T."/>
            <person name="Merkel B.J."/>
            <person name="Hornburger P."/>
            <person name="Mueller R.-W."/>
            <person name="Bruemmer F."/>
            <person name="Labrenz M."/>
            <person name="Spormann A.M."/>
            <person name="Op Den Camp H."/>
            <person name="Overmann J."/>
            <person name="Amann R."/>
            <person name="Jetten M.S.M."/>
            <person name="Mascher T."/>
            <person name="Medema M.H."/>
            <person name="Devos D.P."/>
            <person name="Kaster A.-K."/>
            <person name="Ovreas L."/>
            <person name="Rohde M."/>
            <person name="Galperin M.Y."/>
            <person name="Jogler C."/>
        </authorList>
    </citation>
    <scope>NUCLEOTIDE SEQUENCE [LARGE SCALE GENOMIC DNA]</scope>
    <source>
        <strain evidence="2 3">KOR42</strain>
    </source>
</reference>
<dbReference type="OrthoDB" id="289828at2"/>
<sequence>MPVQLHVVAGDHTHKLVDLIEGQKYVIGRNPDVDLSFEADSQMSGNHLQISCSGETVLIEDLGSTNGTFVRDNLVTSSTLANEDTFRCGITEFVIKAAETTSPEPPASAQTVVPAAAGAAPAAEAPKPAAPVFVGVSLQVEGFIEETAPLVVERFQLNDAFPISPNPDETPESFANRLIETGEPNHCVTFMAYALPKRAAVWWLTQCIEEVESLHGEEDGKLLKHVQEWVIDPTDELRRNGMQQAEALEMSTPTSWAAVGAFWSGGSMGPAENPPVEPKDELLGKAISGGAILASVFQKPEMAFEKQKVFTEIGLKIASGELSL</sequence>
<dbReference type="PROSITE" id="PS50006">
    <property type="entry name" value="FHA_DOMAIN"/>
    <property type="match status" value="1"/>
</dbReference>
<dbReference type="Pfam" id="PF22011">
    <property type="entry name" value="DUF6931"/>
    <property type="match status" value="1"/>
</dbReference>
<dbReference type="RefSeq" id="WP_146511416.1">
    <property type="nucleotide sequence ID" value="NZ_SIHI01000020.1"/>
</dbReference>
<dbReference type="Gene3D" id="2.60.200.20">
    <property type="match status" value="1"/>
</dbReference>
<gene>
    <name evidence="2" type="ORF">KOR42_40070</name>
</gene>
<dbReference type="AlphaFoldDB" id="A0A5C5WBD1"/>
<evidence type="ECO:0000313" key="3">
    <source>
        <dbReference type="Proteomes" id="UP000317243"/>
    </source>
</evidence>
<feature type="domain" description="FHA" evidence="1">
    <location>
        <begin position="25"/>
        <end position="75"/>
    </location>
</feature>
<accession>A0A5C5WBD1</accession>
<organism evidence="2 3">
    <name type="scientific">Thalassoglobus neptunius</name>
    <dbReference type="NCBI Taxonomy" id="1938619"/>
    <lineage>
        <taxon>Bacteria</taxon>
        <taxon>Pseudomonadati</taxon>
        <taxon>Planctomycetota</taxon>
        <taxon>Planctomycetia</taxon>
        <taxon>Planctomycetales</taxon>
        <taxon>Planctomycetaceae</taxon>
        <taxon>Thalassoglobus</taxon>
    </lineage>
</organism>
<proteinExistence type="predicted"/>
<evidence type="ECO:0000259" key="1">
    <source>
        <dbReference type="PROSITE" id="PS50006"/>
    </source>
</evidence>
<evidence type="ECO:0000313" key="2">
    <source>
        <dbReference type="EMBL" id="TWT48216.1"/>
    </source>
</evidence>
<comment type="caution">
    <text evidence="2">The sequence shown here is derived from an EMBL/GenBank/DDBJ whole genome shotgun (WGS) entry which is preliminary data.</text>
</comment>
<keyword evidence="3" id="KW-1185">Reference proteome</keyword>